<feature type="transmembrane region" description="Helical" evidence="1">
    <location>
        <begin position="73"/>
        <end position="94"/>
    </location>
</feature>
<dbReference type="RefSeq" id="WP_074979503.1">
    <property type="nucleotide sequence ID" value="NZ_FOLS01000008.1"/>
</dbReference>
<organism evidence="2 3">
    <name type="scientific">Pseudomonas citronellolis</name>
    <dbReference type="NCBI Taxonomy" id="53408"/>
    <lineage>
        <taxon>Bacteria</taxon>
        <taxon>Pseudomonadati</taxon>
        <taxon>Pseudomonadota</taxon>
        <taxon>Gammaproteobacteria</taxon>
        <taxon>Pseudomonadales</taxon>
        <taxon>Pseudomonadaceae</taxon>
        <taxon>Pseudomonas</taxon>
    </lineage>
</organism>
<evidence type="ECO:0000313" key="3">
    <source>
        <dbReference type="Proteomes" id="UP000183385"/>
    </source>
</evidence>
<feature type="transmembrane region" description="Helical" evidence="1">
    <location>
        <begin position="7"/>
        <end position="29"/>
    </location>
</feature>
<evidence type="ECO:0000256" key="1">
    <source>
        <dbReference type="SAM" id="Phobius"/>
    </source>
</evidence>
<gene>
    <name evidence="2" type="ORF">SAMN05216577_10862</name>
</gene>
<dbReference type="AlphaFoldDB" id="A0AAQ1HLI9"/>
<accession>A0AAQ1HLI9</accession>
<feature type="transmembrane region" description="Helical" evidence="1">
    <location>
        <begin position="100"/>
        <end position="120"/>
    </location>
</feature>
<comment type="caution">
    <text evidence="2">The sequence shown here is derived from an EMBL/GenBank/DDBJ whole genome shotgun (WGS) entry which is preliminary data.</text>
</comment>
<feature type="transmembrane region" description="Helical" evidence="1">
    <location>
        <begin position="49"/>
        <end position="66"/>
    </location>
</feature>
<protein>
    <submittedName>
        <fullName evidence="2">Uncharacterized protein</fullName>
    </submittedName>
</protein>
<proteinExistence type="predicted"/>
<keyword evidence="1" id="KW-1133">Transmembrane helix</keyword>
<dbReference type="Proteomes" id="UP000183385">
    <property type="component" value="Unassembled WGS sequence"/>
</dbReference>
<keyword evidence="1" id="KW-0812">Transmembrane</keyword>
<keyword evidence="1" id="KW-0472">Membrane</keyword>
<sequence>MLTHARWLMGTAALFNWSVVFGFLFLNGLLTRLLNLAPSTGTNLAMRDLALVLIATFGAAYLYAAFDPLRGRPYIALGILGKALVALAMFAHWALGNIGWQLPALVMGDVIYSLLFIHFLRRH</sequence>
<name>A0AAQ1HLI9_9PSED</name>
<reference evidence="2 3" key="1">
    <citation type="submission" date="2016-10" db="EMBL/GenBank/DDBJ databases">
        <authorList>
            <person name="Varghese N."/>
            <person name="Submissions S."/>
        </authorList>
    </citation>
    <scope>NUCLEOTIDE SEQUENCE [LARGE SCALE GENOMIC DNA]</scope>
    <source>
        <strain evidence="2 3">LMG 18378</strain>
    </source>
</reference>
<evidence type="ECO:0000313" key="2">
    <source>
        <dbReference type="EMBL" id="SFC62404.1"/>
    </source>
</evidence>
<keyword evidence="3" id="KW-1185">Reference proteome</keyword>
<dbReference type="EMBL" id="FOLS01000008">
    <property type="protein sequence ID" value="SFC62404.1"/>
    <property type="molecule type" value="Genomic_DNA"/>
</dbReference>